<comment type="caution">
    <text evidence="7">The sequence shown here is derived from an EMBL/GenBank/DDBJ whole genome shotgun (WGS) entry which is preliminary data.</text>
</comment>
<evidence type="ECO:0000256" key="1">
    <source>
        <dbReference type="ARBA" id="ARBA00004370"/>
    </source>
</evidence>
<dbReference type="PANTHER" id="PTHR30566">
    <property type="entry name" value="YNAI-RELATED MECHANOSENSITIVE ION CHANNEL"/>
    <property type="match status" value="1"/>
</dbReference>
<protein>
    <submittedName>
        <fullName evidence="7">Mechanosensitive ion channel</fullName>
    </submittedName>
</protein>
<evidence type="ECO:0000256" key="5">
    <source>
        <dbReference type="SAM" id="Phobius"/>
    </source>
</evidence>
<dbReference type="Gene3D" id="2.30.30.60">
    <property type="match status" value="1"/>
</dbReference>
<dbReference type="EMBL" id="SAVB01000009">
    <property type="protein sequence ID" value="RWR49447.1"/>
    <property type="molecule type" value="Genomic_DNA"/>
</dbReference>
<evidence type="ECO:0000313" key="7">
    <source>
        <dbReference type="EMBL" id="RWR49447.1"/>
    </source>
</evidence>
<dbReference type="InterPro" id="IPR023408">
    <property type="entry name" value="MscS_beta-dom_sf"/>
</dbReference>
<gene>
    <name evidence="7" type="ORF">EOW65_08915</name>
</gene>
<feature type="transmembrane region" description="Helical" evidence="5">
    <location>
        <begin position="20"/>
        <end position="44"/>
    </location>
</feature>
<dbReference type="SUPFAM" id="SSF50182">
    <property type="entry name" value="Sm-like ribonucleoproteins"/>
    <property type="match status" value="1"/>
</dbReference>
<dbReference type="InterPro" id="IPR010920">
    <property type="entry name" value="LSM_dom_sf"/>
</dbReference>
<sequence length="368" mass="40644">MTADLETLIARAGVWLPGWAVSALVLGAALMLALAVWRLVFGALHRLVAGRDLFWRSLVGRGAAPLRLVLAIAALRFALSLAPLGATVAAGLAQLLLVAFILCLAWIAWTALSIWTTLHLRRFKLDAEDNLLARKHVTQTRILMRVAKVVLILFATAAALMTFEPVRQYGVSLLAAGGAAGIVVGLALQPVLKNLIAGIQLAITQPIRIDDALIVEGEWGNVEEISSTYVVIRLWDWRRLIVPLSYFIEQPFQNWTRESAELIGTVLLYLDHRAPVGEIRTKGRELAAASPLWDGKVYALQVTDFREWVMEVRVLVSARTAPRAFDLRCEIREKLIGWLQEDHPDALPRTREEIAVTAARPPFAEEPG</sequence>
<dbReference type="Gene3D" id="1.10.287.1260">
    <property type="match status" value="1"/>
</dbReference>
<evidence type="ECO:0000256" key="4">
    <source>
        <dbReference type="ARBA" id="ARBA00023136"/>
    </source>
</evidence>
<dbReference type="InterPro" id="IPR006685">
    <property type="entry name" value="MscS_channel_2nd"/>
</dbReference>
<dbReference type="OrthoDB" id="9792218at2"/>
<keyword evidence="4 5" id="KW-0472">Membrane</keyword>
<dbReference type="GO" id="GO:0008381">
    <property type="term" value="F:mechanosensitive monoatomic ion channel activity"/>
    <property type="evidence" value="ECO:0007669"/>
    <property type="project" value="UniProtKB-ARBA"/>
</dbReference>
<keyword evidence="2 5" id="KW-0812">Transmembrane</keyword>
<feature type="transmembrane region" description="Helical" evidence="5">
    <location>
        <begin position="65"/>
        <end position="86"/>
    </location>
</feature>
<feature type="transmembrane region" description="Helical" evidence="5">
    <location>
        <begin position="169"/>
        <end position="188"/>
    </location>
</feature>
<dbReference type="Proteomes" id="UP000286594">
    <property type="component" value="Unassembled WGS sequence"/>
</dbReference>
<reference evidence="7 8" key="1">
    <citation type="submission" date="2019-01" db="EMBL/GenBank/DDBJ databases">
        <title>Sinorhodobacter populi sp. nov. isolated from the symptomatic bark tissue of Populus euramericana canker.</title>
        <authorList>
            <person name="Xu G."/>
        </authorList>
    </citation>
    <scope>NUCLEOTIDE SEQUENCE [LARGE SCALE GENOMIC DNA]</scope>
    <source>
        <strain evidence="7 8">CCTCC AB2012026</strain>
    </source>
</reference>
<feature type="transmembrane region" description="Helical" evidence="5">
    <location>
        <begin position="142"/>
        <end position="163"/>
    </location>
</feature>
<keyword evidence="8" id="KW-1185">Reference proteome</keyword>
<evidence type="ECO:0000313" key="8">
    <source>
        <dbReference type="Proteomes" id="UP000286594"/>
    </source>
</evidence>
<dbReference type="AlphaFoldDB" id="A0A443LJS2"/>
<comment type="subcellular location">
    <subcellularLocation>
        <location evidence="1">Membrane</location>
    </subcellularLocation>
</comment>
<dbReference type="PANTHER" id="PTHR30566:SF25">
    <property type="entry name" value="INNER MEMBRANE PROTEIN"/>
    <property type="match status" value="1"/>
</dbReference>
<evidence type="ECO:0000259" key="6">
    <source>
        <dbReference type="Pfam" id="PF00924"/>
    </source>
</evidence>
<dbReference type="Pfam" id="PF00924">
    <property type="entry name" value="MS_channel_2nd"/>
    <property type="match status" value="1"/>
</dbReference>
<feature type="domain" description="Mechanosensitive ion channel MscS" evidence="6">
    <location>
        <begin position="191"/>
        <end position="257"/>
    </location>
</feature>
<evidence type="ECO:0000256" key="3">
    <source>
        <dbReference type="ARBA" id="ARBA00022989"/>
    </source>
</evidence>
<name>A0A443LJS2_9RHOB</name>
<accession>A0A443LJS2</accession>
<proteinExistence type="predicted"/>
<dbReference type="GO" id="GO:0016020">
    <property type="term" value="C:membrane"/>
    <property type="evidence" value="ECO:0007669"/>
    <property type="project" value="UniProtKB-SubCell"/>
</dbReference>
<feature type="transmembrane region" description="Helical" evidence="5">
    <location>
        <begin position="92"/>
        <end position="115"/>
    </location>
</feature>
<keyword evidence="3 5" id="KW-1133">Transmembrane helix</keyword>
<evidence type="ECO:0000256" key="2">
    <source>
        <dbReference type="ARBA" id="ARBA00022692"/>
    </source>
</evidence>
<organism evidence="7 8">
    <name type="scientific">Paenirhodobacter ferrireducens</name>
    <dbReference type="NCBI Taxonomy" id="1215032"/>
    <lineage>
        <taxon>Bacteria</taxon>
        <taxon>Pseudomonadati</taxon>
        <taxon>Pseudomonadota</taxon>
        <taxon>Alphaproteobacteria</taxon>
        <taxon>Rhodobacterales</taxon>
        <taxon>Rhodobacter group</taxon>
        <taxon>Paenirhodobacter</taxon>
    </lineage>
</organism>